<dbReference type="Gene3D" id="3.90.79.10">
    <property type="entry name" value="Nucleoside Triphosphate Pyrophosphohydrolase"/>
    <property type="match status" value="1"/>
</dbReference>
<dbReference type="AlphaFoldDB" id="A0ABD2C4E7"/>
<protein>
    <submittedName>
        <fullName evidence="1">Cleavage and polyadenylation specificity factor subunit 5</fullName>
    </submittedName>
</protein>
<name>A0ABD2C4E7_VESMC</name>
<organism evidence="1 2">
    <name type="scientific">Vespula maculifrons</name>
    <name type="common">Eastern yellow jacket</name>
    <name type="synonym">Wasp</name>
    <dbReference type="NCBI Taxonomy" id="7453"/>
    <lineage>
        <taxon>Eukaryota</taxon>
        <taxon>Metazoa</taxon>
        <taxon>Ecdysozoa</taxon>
        <taxon>Arthropoda</taxon>
        <taxon>Hexapoda</taxon>
        <taxon>Insecta</taxon>
        <taxon>Pterygota</taxon>
        <taxon>Neoptera</taxon>
        <taxon>Endopterygota</taxon>
        <taxon>Hymenoptera</taxon>
        <taxon>Apocrita</taxon>
        <taxon>Aculeata</taxon>
        <taxon>Vespoidea</taxon>
        <taxon>Vespidae</taxon>
        <taxon>Vespinae</taxon>
        <taxon>Vespula</taxon>
    </lineage>
</organism>
<comment type="caution">
    <text evidence="1">The sequence shown here is derived from an EMBL/GenBank/DDBJ whole genome shotgun (WGS) entry which is preliminary data.</text>
</comment>
<dbReference type="EMBL" id="JAYRBN010000061">
    <property type="protein sequence ID" value="KAL2739720.1"/>
    <property type="molecule type" value="Genomic_DNA"/>
</dbReference>
<dbReference type="Proteomes" id="UP001607303">
    <property type="component" value="Unassembled WGS sequence"/>
</dbReference>
<evidence type="ECO:0000313" key="1">
    <source>
        <dbReference type="EMBL" id="KAL2739720.1"/>
    </source>
</evidence>
<dbReference type="PANTHER" id="PTHR13047">
    <property type="entry name" value="PRE-MRNA CLEAVAGE FACTOR IM, 25KD SUBUNIT"/>
    <property type="match status" value="1"/>
</dbReference>
<accession>A0ABD2C4E7</accession>
<gene>
    <name evidence="1" type="ORF">V1477_011109</name>
</gene>
<proteinExistence type="predicted"/>
<dbReference type="Pfam" id="PF13869">
    <property type="entry name" value="NUDIX_2"/>
    <property type="match status" value="1"/>
</dbReference>
<sequence length="136" mass="16101">MDAKQTGYEDCKTLRRLYLPFILDFDSESMSEVFRQTFGRQDGVKQEWVIEDTIGNWWRPNFEPPQYPYVPPHITKPKEHKRLFLVQLQEKALFAVPKNYKLVAAPLFELYDNSQGYGPIISSLPQSLCRFNFIYM</sequence>
<evidence type="ECO:0000313" key="2">
    <source>
        <dbReference type="Proteomes" id="UP001607303"/>
    </source>
</evidence>
<keyword evidence="2" id="KW-1185">Reference proteome</keyword>
<dbReference type="InterPro" id="IPR016706">
    <property type="entry name" value="Cleav_polyA_spec_factor_su5"/>
</dbReference>
<reference evidence="1 2" key="1">
    <citation type="journal article" date="2024" name="Ann. Entomol. Soc. Am.">
        <title>Genomic analyses of the southern and eastern yellowjacket wasps (Hymenoptera: Vespidae) reveal evolutionary signatures of social life.</title>
        <authorList>
            <person name="Catto M.A."/>
            <person name="Caine P.B."/>
            <person name="Orr S.E."/>
            <person name="Hunt B.G."/>
            <person name="Goodisman M.A.D."/>
        </authorList>
    </citation>
    <scope>NUCLEOTIDE SEQUENCE [LARGE SCALE GENOMIC DNA]</scope>
    <source>
        <strain evidence="1">232</strain>
        <tissue evidence="1">Head and thorax</tissue>
    </source>
</reference>